<reference evidence="1 2" key="1">
    <citation type="journal article" date="2019" name="Nat. Ecol. Evol.">
        <title>Megaphylogeny resolves global patterns of mushroom evolution.</title>
        <authorList>
            <person name="Varga T."/>
            <person name="Krizsan K."/>
            <person name="Foldi C."/>
            <person name="Dima B."/>
            <person name="Sanchez-Garcia M."/>
            <person name="Sanchez-Ramirez S."/>
            <person name="Szollosi G.J."/>
            <person name="Szarkandi J.G."/>
            <person name="Papp V."/>
            <person name="Albert L."/>
            <person name="Andreopoulos W."/>
            <person name="Angelini C."/>
            <person name="Antonin V."/>
            <person name="Barry K.W."/>
            <person name="Bougher N.L."/>
            <person name="Buchanan P."/>
            <person name="Buyck B."/>
            <person name="Bense V."/>
            <person name="Catcheside P."/>
            <person name="Chovatia M."/>
            <person name="Cooper J."/>
            <person name="Damon W."/>
            <person name="Desjardin D."/>
            <person name="Finy P."/>
            <person name="Geml J."/>
            <person name="Haridas S."/>
            <person name="Hughes K."/>
            <person name="Justo A."/>
            <person name="Karasinski D."/>
            <person name="Kautmanova I."/>
            <person name="Kiss B."/>
            <person name="Kocsube S."/>
            <person name="Kotiranta H."/>
            <person name="LaButti K.M."/>
            <person name="Lechner B.E."/>
            <person name="Liimatainen K."/>
            <person name="Lipzen A."/>
            <person name="Lukacs Z."/>
            <person name="Mihaltcheva S."/>
            <person name="Morgado L.N."/>
            <person name="Niskanen T."/>
            <person name="Noordeloos M.E."/>
            <person name="Ohm R.A."/>
            <person name="Ortiz-Santana B."/>
            <person name="Ovrebo C."/>
            <person name="Racz N."/>
            <person name="Riley R."/>
            <person name="Savchenko A."/>
            <person name="Shiryaev A."/>
            <person name="Soop K."/>
            <person name="Spirin V."/>
            <person name="Szebenyi C."/>
            <person name="Tomsovsky M."/>
            <person name="Tulloss R.E."/>
            <person name="Uehling J."/>
            <person name="Grigoriev I.V."/>
            <person name="Vagvolgyi C."/>
            <person name="Papp T."/>
            <person name="Martin F.M."/>
            <person name="Miettinen O."/>
            <person name="Hibbett D.S."/>
            <person name="Nagy L.G."/>
        </authorList>
    </citation>
    <scope>NUCLEOTIDE SEQUENCE [LARGE SCALE GENOMIC DNA]</scope>
    <source>
        <strain evidence="1 2">NL-1719</strain>
    </source>
</reference>
<gene>
    <name evidence="1" type="ORF">BDN72DRAFT_844981</name>
</gene>
<protein>
    <submittedName>
        <fullName evidence="1">Uncharacterized protein</fullName>
    </submittedName>
</protein>
<accession>A0ACD3AJ44</accession>
<keyword evidence="2" id="KW-1185">Reference proteome</keyword>
<sequence>MVTIFRLSRENDPRSCHHDAMSVCLDCGVIYTVVLFTVISYALLSDIQHISLLITLPIIGSLSPSSQLGRITVADIVKPGVFPILLLVLPSRPLPQHTAVSSLYYRRSL</sequence>
<proteinExistence type="predicted"/>
<dbReference type="Proteomes" id="UP000308600">
    <property type="component" value="Unassembled WGS sequence"/>
</dbReference>
<organism evidence="1 2">
    <name type="scientific">Pluteus cervinus</name>
    <dbReference type="NCBI Taxonomy" id="181527"/>
    <lineage>
        <taxon>Eukaryota</taxon>
        <taxon>Fungi</taxon>
        <taxon>Dikarya</taxon>
        <taxon>Basidiomycota</taxon>
        <taxon>Agaricomycotina</taxon>
        <taxon>Agaricomycetes</taxon>
        <taxon>Agaricomycetidae</taxon>
        <taxon>Agaricales</taxon>
        <taxon>Pluteineae</taxon>
        <taxon>Pluteaceae</taxon>
        <taxon>Pluteus</taxon>
    </lineage>
</organism>
<evidence type="ECO:0000313" key="2">
    <source>
        <dbReference type="Proteomes" id="UP000308600"/>
    </source>
</evidence>
<dbReference type="EMBL" id="ML208421">
    <property type="protein sequence ID" value="TFK65928.1"/>
    <property type="molecule type" value="Genomic_DNA"/>
</dbReference>
<evidence type="ECO:0000313" key="1">
    <source>
        <dbReference type="EMBL" id="TFK65928.1"/>
    </source>
</evidence>
<name>A0ACD3AJ44_9AGAR</name>